<sequence length="651" mass="71761">MSGRPSRSNANKNPGRIVLDAAPKRRTSSQKKADDTTAAAKKAMIAQAAKEKSQNDAAIIASTEDALRKEDQCYGIKPSSTFSVGSKKKNIPNATAAILQGKVSVPKNTHKEPSAGEHLGSPVNESDVNDSDFEPEASGDEIESSGNLSMENESLSEAEKTLKSHAKSKEKKSKKTKERATRDAINAARTVPPASGAQNKKRKVEGTDEGPDNATSIKRSKSAYASNLDADWRKKLDGKAKKSASKKQVLTDEDEPGLIPNVDRSHSSSRTSKSRRSSEDALDGGIFDVDEDADVIEAARKSKDAAKPKQTRYRMEQPAMAGRTTGQMGLKFAKKDVDDAVTEAKEHKRGSNAGGKPLKTLKASDLPFTGDADHKTWDRLVRTLLDWAGTVDDPFGTNEHPELSKRLQDLWDMLFPHLELDISDYPAIKKLATDRLNDWRSQFGKNAISRLDKFFRDQLYRNDPEARAEFVRTQLPQVIKGKTIVPFLYADAVKLTGSWQSTLLLDILAWHVKRVGDSFQVFGRPSGALAMSAAAFQRALTLYKTGNSEKDEKIPDARGKRKPGIDFDNVWGISAQKFAKFTTNLPETKWERILEDVSDINQSPRNIAAHDEESTDDTFDIPLSDEDEDEEDLGGDENIESDMPEDDDEVV</sequence>
<protein>
    <submittedName>
        <fullName evidence="1">Uncharacterized protein</fullName>
    </submittedName>
</protein>
<evidence type="ECO:0000313" key="2">
    <source>
        <dbReference type="Proteomes" id="UP000790377"/>
    </source>
</evidence>
<proteinExistence type="predicted"/>
<dbReference type="EMBL" id="MU267675">
    <property type="protein sequence ID" value="KAH7911540.1"/>
    <property type="molecule type" value="Genomic_DNA"/>
</dbReference>
<accession>A0ACB8ADX8</accession>
<organism evidence="1 2">
    <name type="scientific">Hygrophoropsis aurantiaca</name>
    <dbReference type="NCBI Taxonomy" id="72124"/>
    <lineage>
        <taxon>Eukaryota</taxon>
        <taxon>Fungi</taxon>
        <taxon>Dikarya</taxon>
        <taxon>Basidiomycota</taxon>
        <taxon>Agaricomycotina</taxon>
        <taxon>Agaricomycetes</taxon>
        <taxon>Agaricomycetidae</taxon>
        <taxon>Boletales</taxon>
        <taxon>Coniophorineae</taxon>
        <taxon>Hygrophoropsidaceae</taxon>
        <taxon>Hygrophoropsis</taxon>
    </lineage>
</organism>
<evidence type="ECO:0000313" key="1">
    <source>
        <dbReference type="EMBL" id="KAH7911540.1"/>
    </source>
</evidence>
<gene>
    <name evidence="1" type="ORF">BJ138DRAFT_1125980</name>
</gene>
<keyword evidence="2" id="KW-1185">Reference proteome</keyword>
<dbReference type="Proteomes" id="UP000790377">
    <property type="component" value="Unassembled WGS sequence"/>
</dbReference>
<comment type="caution">
    <text evidence="1">The sequence shown here is derived from an EMBL/GenBank/DDBJ whole genome shotgun (WGS) entry which is preliminary data.</text>
</comment>
<reference evidence="1" key="1">
    <citation type="journal article" date="2021" name="New Phytol.">
        <title>Evolutionary innovations through gain and loss of genes in the ectomycorrhizal Boletales.</title>
        <authorList>
            <person name="Wu G."/>
            <person name="Miyauchi S."/>
            <person name="Morin E."/>
            <person name="Kuo A."/>
            <person name="Drula E."/>
            <person name="Varga T."/>
            <person name="Kohler A."/>
            <person name="Feng B."/>
            <person name="Cao Y."/>
            <person name="Lipzen A."/>
            <person name="Daum C."/>
            <person name="Hundley H."/>
            <person name="Pangilinan J."/>
            <person name="Johnson J."/>
            <person name="Barry K."/>
            <person name="LaButti K."/>
            <person name="Ng V."/>
            <person name="Ahrendt S."/>
            <person name="Min B."/>
            <person name="Choi I.G."/>
            <person name="Park H."/>
            <person name="Plett J.M."/>
            <person name="Magnuson J."/>
            <person name="Spatafora J.W."/>
            <person name="Nagy L.G."/>
            <person name="Henrissat B."/>
            <person name="Grigoriev I.V."/>
            <person name="Yang Z.L."/>
            <person name="Xu J."/>
            <person name="Martin F.M."/>
        </authorList>
    </citation>
    <scope>NUCLEOTIDE SEQUENCE</scope>
    <source>
        <strain evidence="1">ATCC 28755</strain>
    </source>
</reference>
<name>A0ACB8ADX8_9AGAM</name>